<dbReference type="PANTHER" id="PTHR12428:SF65">
    <property type="entry name" value="CYTOCHROME C OXIDASE ASSEMBLY PROTEIN COX18, MITOCHONDRIAL"/>
    <property type="match status" value="1"/>
</dbReference>
<keyword evidence="4 12" id="KW-0812">Transmembrane</keyword>
<comment type="function">
    <text evidence="7">Required for the insertion and/or proper folding and/or complex formation of integral membrane proteins into the membrane. Involved in integration of membrane proteins that insert both dependently and independently of the Sec translocase complex, as well as at least some lipoproteins. Aids folding of multispanning membrane proteins.</text>
</comment>
<dbReference type="GO" id="GO:0005886">
    <property type="term" value="C:plasma membrane"/>
    <property type="evidence" value="ECO:0007669"/>
    <property type="project" value="TreeGrafter"/>
</dbReference>
<evidence type="ECO:0000256" key="13">
    <source>
        <dbReference type="SAM" id="Phobius"/>
    </source>
</evidence>
<keyword evidence="16" id="KW-1185">Reference proteome</keyword>
<sequence>MSLLDPLSHALAAVAAATHTGLTSLGADPASGATWVLCVAAVVTAVRLAILPLAAYGVRSAHAAARARPRLDELARRHRGRKDPESVRAFMAERRRIAAEHRMSRLGCLPALVQLPFWMALYHLLSDVAAGVPVGALGPDLVASLGTATLLGVPLAERGYLGGGWTHLLVVAGLAGTAALLSYVTQRYLVAPNTVLADAPEMMVRAQQMMPTLSALGLLVAGGVVPVALLVYWVCNALWTLGQSAAVLRWFPTPGSPAAARIGR</sequence>
<dbReference type="GO" id="GO:0051205">
    <property type="term" value="P:protein insertion into membrane"/>
    <property type="evidence" value="ECO:0007669"/>
    <property type="project" value="TreeGrafter"/>
</dbReference>
<feature type="transmembrane region" description="Helical" evidence="13">
    <location>
        <begin position="209"/>
        <end position="234"/>
    </location>
</feature>
<evidence type="ECO:0000256" key="3">
    <source>
        <dbReference type="ARBA" id="ARBA00015325"/>
    </source>
</evidence>
<gene>
    <name evidence="15" type="primary">yidC</name>
    <name evidence="15" type="ORF">Sru01_27240</name>
</gene>
<protein>
    <recommendedName>
        <fullName evidence="3">Membrane protein insertase YidC</fullName>
    </recommendedName>
    <alternativeName>
        <fullName evidence="11">Foldase YidC</fullName>
    </alternativeName>
    <alternativeName>
        <fullName evidence="10">Membrane integrase YidC</fullName>
    </alternativeName>
    <alternativeName>
        <fullName evidence="9">Membrane protein YidC</fullName>
    </alternativeName>
</protein>
<feature type="transmembrane region" description="Helical" evidence="13">
    <location>
        <begin position="106"/>
        <end position="125"/>
    </location>
</feature>
<evidence type="ECO:0000256" key="9">
    <source>
        <dbReference type="ARBA" id="ARBA00031538"/>
    </source>
</evidence>
<proteinExistence type="inferred from homology"/>
<evidence type="ECO:0000256" key="5">
    <source>
        <dbReference type="ARBA" id="ARBA00022989"/>
    </source>
</evidence>
<comment type="subcellular location">
    <subcellularLocation>
        <location evidence="1 12">Membrane</location>
        <topology evidence="1 12">Multi-pass membrane protein</topology>
    </subcellularLocation>
</comment>
<evidence type="ECO:0000256" key="1">
    <source>
        <dbReference type="ARBA" id="ARBA00004141"/>
    </source>
</evidence>
<name>A0A919V0R2_9ACTN</name>
<reference evidence="15" key="1">
    <citation type="submission" date="2021-01" db="EMBL/GenBank/DDBJ databases">
        <title>Whole genome shotgun sequence of Sphaerisporangium rufum NBRC 109079.</title>
        <authorList>
            <person name="Komaki H."/>
            <person name="Tamura T."/>
        </authorList>
    </citation>
    <scope>NUCLEOTIDE SEQUENCE</scope>
    <source>
        <strain evidence="15">NBRC 109079</strain>
    </source>
</reference>
<evidence type="ECO:0000313" key="16">
    <source>
        <dbReference type="Proteomes" id="UP000655287"/>
    </source>
</evidence>
<keyword evidence="6 13" id="KW-0472">Membrane</keyword>
<organism evidence="15 16">
    <name type="scientific">Sphaerisporangium rufum</name>
    <dbReference type="NCBI Taxonomy" id="1381558"/>
    <lineage>
        <taxon>Bacteria</taxon>
        <taxon>Bacillati</taxon>
        <taxon>Actinomycetota</taxon>
        <taxon>Actinomycetes</taxon>
        <taxon>Streptosporangiales</taxon>
        <taxon>Streptosporangiaceae</taxon>
        <taxon>Sphaerisporangium</taxon>
    </lineage>
</organism>
<evidence type="ECO:0000259" key="14">
    <source>
        <dbReference type="Pfam" id="PF02096"/>
    </source>
</evidence>
<dbReference type="Proteomes" id="UP000655287">
    <property type="component" value="Unassembled WGS sequence"/>
</dbReference>
<comment type="similarity">
    <text evidence="2">Belongs to the OXA1/ALB3/YidC family. Type 1 subfamily.</text>
</comment>
<evidence type="ECO:0000256" key="7">
    <source>
        <dbReference type="ARBA" id="ARBA00025034"/>
    </source>
</evidence>
<evidence type="ECO:0000256" key="11">
    <source>
        <dbReference type="ARBA" id="ARBA00033342"/>
    </source>
</evidence>
<feature type="domain" description="Membrane insertase YidC/Oxa/ALB C-terminal" evidence="14">
    <location>
        <begin position="35"/>
        <end position="247"/>
    </location>
</feature>
<dbReference type="GO" id="GO:0032977">
    <property type="term" value="F:membrane insertase activity"/>
    <property type="evidence" value="ECO:0007669"/>
    <property type="project" value="InterPro"/>
</dbReference>
<dbReference type="NCBIfam" id="TIGR03592">
    <property type="entry name" value="yidC_oxa1_cterm"/>
    <property type="match status" value="1"/>
</dbReference>
<dbReference type="InterPro" id="IPR001708">
    <property type="entry name" value="YidC/ALB3/OXA1/COX18"/>
</dbReference>
<accession>A0A919V0R2</accession>
<feature type="transmembrane region" description="Helical" evidence="13">
    <location>
        <begin position="33"/>
        <end position="58"/>
    </location>
</feature>
<comment type="caution">
    <text evidence="15">The sequence shown here is derived from an EMBL/GenBank/DDBJ whole genome shotgun (WGS) entry which is preliminary data.</text>
</comment>
<dbReference type="RefSeq" id="WP_203984738.1">
    <property type="nucleotide sequence ID" value="NZ_BOOU01000041.1"/>
</dbReference>
<evidence type="ECO:0000256" key="6">
    <source>
        <dbReference type="ARBA" id="ARBA00023136"/>
    </source>
</evidence>
<evidence type="ECO:0000313" key="15">
    <source>
        <dbReference type="EMBL" id="GII77742.1"/>
    </source>
</evidence>
<dbReference type="AlphaFoldDB" id="A0A919V0R2"/>
<keyword evidence="5 13" id="KW-1133">Transmembrane helix</keyword>
<dbReference type="PANTHER" id="PTHR12428">
    <property type="entry name" value="OXA1"/>
    <property type="match status" value="1"/>
</dbReference>
<evidence type="ECO:0000256" key="4">
    <source>
        <dbReference type="ARBA" id="ARBA00022692"/>
    </source>
</evidence>
<feature type="transmembrane region" description="Helical" evidence="13">
    <location>
        <begin position="168"/>
        <end position="189"/>
    </location>
</feature>
<evidence type="ECO:0000256" key="2">
    <source>
        <dbReference type="ARBA" id="ARBA00010527"/>
    </source>
</evidence>
<dbReference type="InterPro" id="IPR028055">
    <property type="entry name" value="YidC/Oxa/ALB_C"/>
</dbReference>
<dbReference type="EMBL" id="BOOU01000041">
    <property type="protein sequence ID" value="GII77742.1"/>
    <property type="molecule type" value="Genomic_DNA"/>
</dbReference>
<evidence type="ECO:0000256" key="8">
    <source>
        <dbReference type="ARBA" id="ARBA00026028"/>
    </source>
</evidence>
<evidence type="ECO:0000256" key="12">
    <source>
        <dbReference type="RuleBase" id="RU003945"/>
    </source>
</evidence>
<evidence type="ECO:0000256" key="10">
    <source>
        <dbReference type="ARBA" id="ARBA00033245"/>
    </source>
</evidence>
<comment type="subunit">
    <text evidence="8">Interacts with the Sec translocase complex via SecD. Specifically interacts with transmembrane segments of nascent integral membrane proteins during membrane integration.</text>
</comment>
<dbReference type="Pfam" id="PF02096">
    <property type="entry name" value="60KD_IMP"/>
    <property type="match status" value="1"/>
</dbReference>